<reference evidence="1 2" key="2">
    <citation type="submission" date="2018-11" db="EMBL/GenBank/DDBJ databases">
        <authorList>
            <consortium name="Pathogen Informatics"/>
        </authorList>
    </citation>
    <scope>NUCLEOTIDE SEQUENCE [LARGE SCALE GENOMIC DNA]</scope>
</reference>
<protein>
    <submittedName>
        <fullName evidence="3">EGF-like domain-containing protein</fullName>
    </submittedName>
</protein>
<gene>
    <name evidence="1" type="ORF">NBR_LOCUS3848</name>
</gene>
<dbReference type="Gene3D" id="2.10.25.10">
    <property type="entry name" value="Laminin"/>
    <property type="match status" value="1"/>
</dbReference>
<reference evidence="3" key="1">
    <citation type="submission" date="2017-02" db="UniProtKB">
        <authorList>
            <consortium name="WormBaseParasite"/>
        </authorList>
    </citation>
    <scope>IDENTIFICATION</scope>
</reference>
<dbReference type="WBParaSite" id="NBR_0000384701-mRNA-1">
    <property type="protein sequence ID" value="NBR_0000384701-mRNA-1"/>
    <property type="gene ID" value="NBR_0000384701"/>
</dbReference>
<dbReference type="SUPFAM" id="SSF57196">
    <property type="entry name" value="EGF/Laminin"/>
    <property type="match status" value="1"/>
</dbReference>
<dbReference type="AlphaFoldDB" id="A0A0N4XMU5"/>
<dbReference type="Proteomes" id="UP000271162">
    <property type="component" value="Unassembled WGS sequence"/>
</dbReference>
<dbReference type="EMBL" id="UYSL01006291">
    <property type="protein sequence ID" value="VDL67437.1"/>
    <property type="molecule type" value="Genomic_DNA"/>
</dbReference>
<name>A0A0N4XMU5_NIPBR</name>
<keyword evidence="2" id="KW-1185">Reference proteome</keyword>
<sequence>MQSSMYLSDAYEDSSCLLNQGACHRLCMDYRSNEITCFCNVGYLLNEVDRHSCQGWQLVTAHNHLIVLECN</sequence>
<organism evidence="3">
    <name type="scientific">Nippostrongylus brasiliensis</name>
    <name type="common">Rat hookworm</name>
    <dbReference type="NCBI Taxonomy" id="27835"/>
    <lineage>
        <taxon>Eukaryota</taxon>
        <taxon>Metazoa</taxon>
        <taxon>Ecdysozoa</taxon>
        <taxon>Nematoda</taxon>
        <taxon>Chromadorea</taxon>
        <taxon>Rhabditida</taxon>
        <taxon>Rhabditina</taxon>
        <taxon>Rhabditomorpha</taxon>
        <taxon>Strongyloidea</taxon>
        <taxon>Heligmosomidae</taxon>
        <taxon>Nippostrongylus</taxon>
    </lineage>
</organism>
<evidence type="ECO:0000313" key="2">
    <source>
        <dbReference type="Proteomes" id="UP000271162"/>
    </source>
</evidence>
<proteinExistence type="predicted"/>
<accession>A0A0N4XMU5</accession>
<evidence type="ECO:0000313" key="1">
    <source>
        <dbReference type="EMBL" id="VDL67437.1"/>
    </source>
</evidence>
<evidence type="ECO:0000313" key="3">
    <source>
        <dbReference type="WBParaSite" id="NBR_0000384701-mRNA-1"/>
    </source>
</evidence>